<accession>A0A9D1FVD0</accession>
<reference evidence="1" key="2">
    <citation type="journal article" date="2021" name="PeerJ">
        <title>Extensive microbial diversity within the chicken gut microbiome revealed by metagenomics and culture.</title>
        <authorList>
            <person name="Gilroy R."/>
            <person name="Ravi A."/>
            <person name="Getino M."/>
            <person name="Pursley I."/>
            <person name="Horton D.L."/>
            <person name="Alikhan N.F."/>
            <person name="Baker D."/>
            <person name="Gharbi K."/>
            <person name="Hall N."/>
            <person name="Watson M."/>
            <person name="Adriaenssens E.M."/>
            <person name="Foster-Nyarko E."/>
            <person name="Jarju S."/>
            <person name="Secka A."/>
            <person name="Antonio M."/>
            <person name="Oren A."/>
            <person name="Chaudhuri R.R."/>
            <person name="La Ragione R."/>
            <person name="Hildebrand F."/>
            <person name="Pallen M.J."/>
        </authorList>
    </citation>
    <scope>NUCLEOTIDE SEQUENCE</scope>
    <source>
        <strain evidence="1">CHK152-2994</strain>
    </source>
</reference>
<proteinExistence type="predicted"/>
<dbReference type="EMBL" id="DVJO01000097">
    <property type="protein sequence ID" value="HIS82862.1"/>
    <property type="molecule type" value="Genomic_DNA"/>
</dbReference>
<protein>
    <submittedName>
        <fullName evidence="1">Uncharacterized protein</fullName>
    </submittedName>
</protein>
<organism evidence="1 2">
    <name type="scientific">Candidatus Scatenecus faecavium</name>
    <dbReference type="NCBI Taxonomy" id="2840915"/>
    <lineage>
        <taxon>Bacteria</taxon>
        <taxon>Candidatus Scatenecus</taxon>
    </lineage>
</organism>
<evidence type="ECO:0000313" key="1">
    <source>
        <dbReference type="EMBL" id="HIS82862.1"/>
    </source>
</evidence>
<sequence>MELSDRDESLLANDIYAVAKFLQAYCEKYADDIYEICIMTIFIDLLSSLSKELLSRY</sequence>
<gene>
    <name evidence="1" type="ORF">IAD41_04575</name>
</gene>
<dbReference type="AlphaFoldDB" id="A0A9D1FVD0"/>
<name>A0A9D1FVD0_9BACT</name>
<comment type="caution">
    <text evidence="1">The sequence shown here is derived from an EMBL/GenBank/DDBJ whole genome shotgun (WGS) entry which is preliminary data.</text>
</comment>
<dbReference type="Proteomes" id="UP000824139">
    <property type="component" value="Unassembled WGS sequence"/>
</dbReference>
<evidence type="ECO:0000313" key="2">
    <source>
        <dbReference type="Proteomes" id="UP000824139"/>
    </source>
</evidence>
<reference evidence="1" key="1">
    <citation type="submission" date="2020-10" db="EMBL/GenBank/DDBJ databases">
        <authorList>
            <person name="Gilroy R."/>
        </authorList>
    </citation>
    <scope>NUCLEOTIDE SEQUENCE</scope>
    <source>
        <strain evidence="1">CHK152-2994</strain>
    </source>
</reference>